<dbReference type="InterPro" id="IPR011551">
    <property type="entry name" value="NTP_PyrPHydrolase_MazG"/>
</dbReference>
<protein>
    <submittedName>
        <fullName evidence="2">MazG nucleotide pyrophosphohydrolase domain protein</fullName>
    </submittedName>
</protein>
<dbReference type="PANTHER" id="PTHR30522">
    <property type="entry name" value="NUCLEOSIDE TRIPHOSPHATE PYROPHOSPHOHYDROLASE"/>
    <property type="match status" value="1"/>
</dbReference>
<accession>A0ABP2XDW9</accession>
<evidence type="ECO:0000313" key="2">
    <source>
        <dbReference type="EMBL" id="EQM62676.1"/>
    </source>
</evidence>
<feature type="domain" description="NTP pyrophosphohydrolase MazG-like" evidence="1">
    <location>
        <begin position="28"/>
        <end position="102"/>
    </location>
</feature>
<comment type="caution">
    <text evidence="2">The sequence shown here is derived from an EMBL/GenBank/DDBJ whole genome shotgun (WGS) entry which is preliminary data.</text>
</comment>
<dbReference type="InterPro" id="IPR048015">
    <property type="entry name" value="NTP-PPase_MazG-like_N"/>
</dbReference>
<evidence type="ECO:0000259" key="1">
    <source>
        <dbReference type="Pfam" id="PF03819"/>
    </source>
</evidence>
<evidence type="ECO:0000313" key="3">
    <source>
        <dbReference type="Proteomes" id="UP000016064"/>
    </source>
</evidence>
<keyword evidence="3" id="KW-1185">Reference proteome</keyword>
<dbReference type="Gene3D" id="1.10.287.1080">
    <property type="entry name" value="MazG-like"/>
    <property type="match status" value="1"/>
</dbReference>
<organism evidence="2 3">
    <name type="scientific">Chlamydia ibidis 10-1398/6</name>
    <dbReference type="NCBI Taxonomy" id="1046581"/>
    <lineage>
        <taxon>Bacteria</taxon>
        <taxon>Pseudomonadati</taxon>
        <taxon>Chlamydiota</taxon>
        <taxon>Chlamydiia</taxon>
        <taxon>Chlamydiales</taxon>
        <taxon>Chlamydiaceae</taxon>
        <taxon>Chlamydia/Chlamydophila group</taxon>
        <taxon>Chlamydia</taxon>
    </lineage>
</organism>
<reference evidence="2 3" key="1">
    <citation type="submission" date="2013-07" db="EMBL/GenBank/DDBJ databases">
        <title>Isolation of a new Chlamydia species from the feral Sacred Ibis (Threskiornis aethiopicus): Chlamydia ibidis.</title>
        <authorList>
            <person name="Vorimore F."/>
            <person name="Hsia R.-C."/>
            <person name="Huot-Creasy H."/>
            <person name="Bastian S."/>
            <person name="Deruyter L."/>
            <person name="Passet A."/>
            <person name="Sachse K."/>
            <person name="Bavoil P."/>
            <person name="Myers G."/>
            <person name="Laroucau K."/>
        </authorList>
    </citation>
    <scope>NUCLEOTIDE SEQUENCE [LARGE SCALE GENOMIC DNA]</scope>
    <source>
        <strain evidence="2 3">10-1398/6</strain>
    </source>
</reference>
<dbReference type="Pfam" id="PF03819">
    <property type="entry name" value="MazG"/>
    <property type="match status" value="1"/>
</dbReference>
<dbReference type="RefSeq" id="WP_020370013.1">
    <property type="nucleotide sequence ID" value="NZ_APJW01000002.1"/>
</dbReference>
<dbReference type="Proteomes" id="UP000016064">
    <property type="component" value="Unassembled WGS sequence"/>
</dbReference>
<dbReference type="InterPro" id="IPR004518">
    <property type="entry name" value="MazG-like_dom"/>
</dbReference>
<sequence length="131" mass="14865">MTHDAFAPLINVVENMIVRRICPWADTQDFHSITEYIVNECREFIEAINEGQSPLDIASEAGDVLTTTLMLCFLLEREGLCSVSTVIEETIAKLERRSPHVFDPNNSISLEEAEASWKLAKLQEKQNRKSI</sequence>
<gene>
    <name evidence="2" type="ORF">H359_0456</name>
</gene>
<dbReference type="SUPFAM" id="SSF101386">
    <property type="entry name" value="all-alpha NTP pyrophosphatases"/>
    <property type="match status" value="1"/>
</dbReference>
<dbReference type="CDD" id="cd11528">
    <property type="entry name" value="NTP-PPase_MazG_Nterm"/>
    <property type="match status" value="1"/>
</dbReference>
<dbReference type="EMBL" id="APJW01000002">
    <property type="protein sequence ID" value="EQM62676.1"/>
    <property type="molecule type" value="Genomic_DNA"/>
</dbReference>
<name>A0ABP2XDW9_9CHLA</name>
<proteinExistence type="predicted"/>
<dbReference type="PANTHER" id="PTHR30522:SF0">
    <property type="entry name" value="NUCLEOSIDE TRIPHOSPHATE PYROPHOSPHOHYDROLASE"/>
    <property type="match status" value="1"/>
</dbReference>